<dbReference type="InterPro" id="IPR012341">
    <property type="entry name" value="6hp_glycosidase-like_sf"/>
</dbReference>
<dbReference type="RefSeq" id="WP_261294252.1">
    <property type="nucleotide sequence ID" value="NZ_JANQBK010000005.1"/>
</dbReference>
<dbReference type="Proteomes" id="UP001595713">
    <property type="component" value="Unassembled WGS sequence"/>
</dbReference>
<reference evidence="9" key="1">
    <citation type="journal article" date="2019" name="Int. J. Syst. Evol. Microbiol.">
        <title>The Global Catalogue of Microorganisms (GCM) 10K type strain sequencing project: providing services to taxonomists for standard genome sequencing and annotation.</title>
        <authorList>
            <consortium name="The Broad Institute Genomics Platform"/>
            <consortium name="The Broad Institute Genome Sequencing Center for Infectious Disease"/>
            <person name="Wu L."/>
            <person name="Ma J."/>
        </authorList>
    </citation>
    <scope>NUCLEOTIDE SEQUENCE [LARGE SCALE GENOMIC DNA]</scope>
    <source>
        <strain evidence="9">KCTC 42739</strain>
    </source>
</reference>
<evidence type="ECO:0000256" key="5">
    <source>
        <dbReference type="ARBA" id="ARBA00023001"/>
    </source>
</evidence>
<evidence type="ECO:0000256" key="2">
    <source>
        <dbReference type="ARBA" id="ARBA00009209"/>
    </source>
</evidence>
<keyword evidence="7" id="KW-0119">Carbohydrate metabolism</keyword>
<evidence type="ECO:0000256" key="3">
    <source>
        <dbReference type="ARBA" id="ARBA00012601"/>
    </source>
</evidence>
<proteinExistence type="inferred from homology"/>
<gene>
    <name evidence="8" type="ORF">ACFONA_12005</name>
</gene>
<dbReference type="PRINTS" id="PR00735">
    <property type="entry name" value="GLHYDRLASE8"/>
</dbReference>
<dbReference type="PROSITE" id="PS51257">
    <property type="entry name" value="PROKAR_LIPOPROTEIN"/>
    <property type="match status" value="1"/>
</dbReference>
<keyword evidence="7" id="KW-0624">Polysaccharide degradation</keyword>
<dbReference type="InterPro" id="IPR008928">
    <property type="entry name" value="6-hairpin_glycosidase_sf"/>
</dbReference>
<dbReference type="SUPFAM" id="SSF48208">
    <property type="entry name" value="Six-hairpin glycosidases"/>
    <property type="match status" value="1"/>
</dbReference>
<evidence type="ECO:0000256" key="7">
    <source>
        <dbReference type="ARBA" id="ARBA00023326"/>
    </source>
</evidence>
<keyword evidence="9" id="KW-1185">Reference proteome</keyword>
<dbReference type="Pfam" id="PF01270">
    <property type="entry name" value="Glyco_hydro_8"/>
    <property type="match status" value="1"/>
</dbReference>
<protein>
    <recommendedName>
        <fullName evidence="3">cellulase</fullName>
        <ecNumber evidence="3">3.2.1.4</ecNumber>
    </recommendedName>
</protein>
<name>A0ABV7SV53_9SPHN</name>
<organism evidence="8 9">
    <name type="scientific">Sphingomonas hylomeconis</name>
    <dbReference type="NCBI Taxonomy" id="1395958"/>
    <lineage>
        <taxon>Bacteria</taxon>
        <taxon>Pseudomonadati</taxon>
        <taxon>Pseudomonadota</taxon>
        <taxon>Alphaproteobacteria</taxon>
        <taxon>Sphingomonadales</taxon>
        <taxon>Sphingomonadaceae</taxon>
        <taxon>Sphingomonas</taxon>
    </lineage>
</organism>
<dbReference type="InterPro" id="IPR006311">
    <property type="entry name" value="TAT_signal"/>
</dbReference>
<dbReference type="InterPro" id="IPR002037">
    <property type="entry name" value="Glyco_hydro_8"/>
</dbReference>
<keyword evidence="4 8" id="KW-0378">Hydrolase</keyword>
<dbReference type="PROSITE" id="PS51318">
    <property type="entry name" value="TAT"/>
    <property type="match status" value="1"/>
</dbReference>
<dbReference type="Gene3D" id="1.50.10.10">
    <property type="match status" value="1"/>
</dbReference>
<evidence type="ECO:0000313" key="8">
    <source>
        <dbReference type="EMBL" id="MFC3580889.1"/>
    </source>
</evidence>
<evidence type="ECO:0000256" key="6">
    <source>
        <dbReference type="ARBA" id="ARBA00023295"/>
    </source>
</evidence>
<comment type="catalytic activity">
    <reaction evidence="1">
        <text>Endohydrolysis of (1-&gt;4)-beta-D-glucosidic linkages in cellulose, lichenin and cereal beta-D-glucans.</text>
        <dbReference type="EC" id="3.2.1.4"/>
    </reaction>
</comment>
<comment type="similarity">
    <text evidence="2">Belongs to the glycosyl hydrolase 8 (cellulase D) family.</text>
</comment>
<comment type="caution">
    <text evidence="8">The sequence shown here is derived from an EMBL/GenBank/DDBJ whole genome shotgun (WGS) entry which is preliminary data.</text>
</comment>
<evidence type="ECO:0000313" key="9">
    <source>
        <dbReference type="Proteomes" id="UP001595713"/>
    </source>
</evidence>
<dbReference type="EC" id="3.2.1.4" evidence="3"/>
<accession>A0ABV7SV53</accession>
<sequence>MDVDRRRFMAGMSGLAIAGCSRAQARPGVDWPTFKARFMDASGRIVDNGNGGISHSEGQGYGLLFAVAAGDRDGFDRLLRWTEATLARPDIALYCWRFDPRQPDPVADRNNATDGDLLIALALARAGVKWREPRFTDRSAAIRGAIATRLVRKMGGRTLLLPGMDGFAFADRLTINPCYYLWTALDAFARADPTGPWRRVIGDGEALLTAARFGKFQLPTDWIDVSTAGQVSPAAGKPPRFGFDAIRIPLYAAAANRGALIAPIRAWWQSYPPAAIPAWIDVVSGQVAEYTLSPGGLAAAGRVMGRPQPGTLSIDYYAAVLQLLARTL</sequence>
<evidence type="ECO:0000256" key="4">
    <source>
        <dbReference type="ARBA" id="ARBA00022801"/>
    </source>
</evidence>
<evidence type="ECO:0000256" key="1">
    <source>
        <dbReference type="ARBA" id="ARBA00000966"/>
    </source>
</evidence>
<dbReference type="GO" id="GO:0016787">
    <property type="term" value="F:hydrolase activity"/>
    <property type="evidence" value="ECO:0007669"/>
    <property type="project" value="UniProtKB-KW"/>
</dbReference>
<keyword evidence="5" id="KW-0136">Cellulose degradation</keyword>
<dbReference type="EMBL" id="JBHRXP010000007">
    <property type="protein sequence ID" value="MFC3580889.1"/>
    <property type="molecule type" value="Genomic_DNA"/>
</dbReference>
<keyword evidence="6" id="KW-0326">Glycosidase</keyword>